<evidence type="ECO:0000256" key="2">
    <source>
        <dbReference type="ARBA" id="ARBA00022448"/>
    </source>
</evidence>
<feature type="region of interest" description="Disordered" evidence="7">
    <location>
        <begin position="1"/>
        <end position="21"/>
    </location>
</feature>
<feature type="transmembrane region" description="Helical" evidence="8">
    <location>
        <begin position="35"/>
        <end position="55"/>
    </location>
</feature>
<evidence type="ECO:0000256" key="3">
    <source>
        <dbReference type="ARBA" id="ARBA00022692"/>
    </source>
</evidence>
<dbReference type="PANTHER" id="PTHR11706:SF33">
    <property type="entry name" value="NATURAL RESISTANCE-ASSOCIATED MACROPHAGE PROTEIN 2"/>
    <property type="match status" value="1"/>
</dbReference>
<protein>
    <submittedName>
        <fullName evidence="9">Divalent metal cation transporter</fullName>
    </submittedName>
</protein>
<feature type="transmembrane region" description="Helical" evidence="8">
    <location>
        <begin position="220"/>
        <end position="241"/>
    </location>
</feature>
<keyword evidence="2" id="KW-0813">Transport</keyword>
<keyword evidence="5 8" id="KW-1133">Transmembrane helix</keyword>
<feature type="transmembrane region" description="Helical" evidence="8">
    <location>
        <begin position="182"/>
        <end position="200"/>
    </location>
</feature>
<evidence type="ECO:0000256" key="6">
    <source>
        <dbReference type="ARBA" id="ARBA00023136"/>
    </source>
</evidence>
<keyword evidence="10" id="KW-1185">Reference proteome</keyword>
<keyword evidence="6 8" id="KW-0472">Membrane</keyword>
<evidence type="ECO:0000256" key="7">
    <source>
        <dbReference type="SAM" id="MobiDB-lite"/>
    </source>
</evidence>
<reference evidence="9 10" key="1">
    <citation type="submission" date="2022-10" db="EMBL/GenBank/DDBJ databases">
        <title>Paucibacter sp. hw1 Genome sequencing.</title>
        <authorList>
            <person name="Park S."/>
        </authorList>
    </citation>
    <scope>NUCLEOTIDE SEQUENCE [LARGE SCALE GENOMIC DNA]</scope>
    <source>
        <strain evidence="10">hw1</strain>
    </source>
</reference>
<evidence type="ECO:0000256" key="4">
    <source>
        <dbReference type="ARBA" id="ARBA00022847"/>
    </source>
</evidence>
<feature type="transmembrane region" description="Helical" evidence="8">
    <location>
        <begin position="82"/>
        <end position="110"/>
    </location>
</feature>
<dbReference type="EMBL" id="JAQQXT010000005">
    <property type="protein sequence ID" value="MDC8771879.1"/>
    <property type="molecule type" value="Genomic_DNA"/>
</dbReference>
<feature type="transmembrane region" description="Helical" evidence="8">
    <location>
        <begin position="122"/>
        <end position="144"/>
    </location>
</feature>
<evidence type="ECO:0000256" key="5">
    <source>
        <dbReference type="ARBA" id="ARBA00022989"/>
    </source>
</evidence>
<dbReference type="RefSeq" id="WP_273600164.1">
    <property type="nucleotide sequence ID" value="NZ_JAQQXT010000005.1"/>
</dbReference>
<sequence>MRAKKSKTPHHARLTAPPHGLAHHRRGIALRFQRFRAAGAGAFAAFLAVLGPGLLAGLSDDDPAGITTYSVLGADFGYRQLWIIPASTILLVQFHLMAVRLGAVTGLGFVGVIRQRWGKNAGYFGALGLLFANFGTICAEYAGISAAGSLVAIPNWISSPLAALLMCGLVVYGSFHRVERVLLLISSTLALYIVAGILAGPDWGQVLHNSVVPHLPSSPAGWVVIAATLGTTLAPWGLAFIQSYAVDKKVTLDKLRWERVDVVVGSVLTGVIGLAIAVACAATLNRAGVHIKDASDAAAALAPLAGNFATVLFGAGLLGASLLAAAIVPLATAYSIAEGIGAPASLDLDSRHFQLFYAAFVGLTVAAASVVSLPGLPLIPLIYTSQVVNAVMLPLHVIALQLLARDAGVMGTARTGAWGALAGWVSIGLIVACVGALGLSWLGVIA</sequence>
<keyword evidence="3 8" id="KW-0812">Transmembrane</keyword>
<feature type="transmembrane region" description="Helical" evidence="8">
    <location>
        <begin position="156"/>
        <end position="175"/>
    </location>
</feature>
<feature type="transmembrane region" description="Helical" evidence="8">
    <location>
        <begin position="382"/>
        <end position="404"/>
    </location>
</feature>
<comment type="subcellular location">
    <subcellularLocation>
        <location evidence="1">Membrane</location>
        <topology evidence="1">Multi-pass membrane protein</topology>
    </subcellularLocation>
</comment>
<dbReference type="InterPro" id="IPR001046">
    <property type="entry name" value="NRAMP_fam"/>
</dbReference>
<keyword evidence="4" id="KW-0769">Symport</keyword>
<dbReference type="PANTHER" id="PTHR11706">
    <property type="entry name" value="SOLUTE CARRIER PROTEIN FAMILY 11 MEMBER"/>
    <property type="match status" value="1"/>
</dbReference>
<feature type="transmembrane region" description="Helical" evidence="8">
    <location>
        <begin position="304"/>
        <end position="334"/>
    </location>
</feature>
<dbReference type="Proteomes" id="UP001221189">
    <property type="component" value="Unassembled WGS sequence"/>
</dbReference>
<comment type="caution">
    <text evidence="9">The sequence shown here is derived from an EMBL/GenBank/DDBJ whole genome shotgun (WGS) entry which is preliminary data.</text>
</comment>
<dbReference type="Pfam" id="PF01566">
    <property type="entry name" value="Nramp"/>
    <property type="match status" value="1"/>
</dbReference>
<feature type="transmembrane region" description="Helical" evidence="8">
    <location>
        <begin position="262"/>
        <end position="284"/>
    </location>
</feature>
<feature type="transmembrane region" description="Helical" evidence="8">
    <location>
        <begin position="355"/>
        <end position="376"/>
    </location>
</feature>
<name>A0ABT5KD72_9BURK</name>
<evidence type="ECO:0000313" key="10">
    <source>
        <dbReference type="Proteomes" id="UP001221189"/>
    </source>
</evidence>
<feature type="transmembrane region" description="Helical" evidence="8">
    <location>
        <begin position="416"/>
        <end position="442"/>
    </location>
</feature>
<evidence type="ECO:0000313" key="9">
    <source>
        <dbReference type="EMBL" id="MDC8771879.1"/>
    </source>
</evidence>
<organism evidence="9 10">
    <name type="scientific">Roseateles albus</name>
    <dbReference type="NCBI Taxonomy" id="2987525"/>
    <lineage>
        <taxon>Bacteria</taxon>
        <taxon>Pseudomonadati</taxon>
        <taxon>Pseudomonadota</taxon>
        <taxon>Betaproteobacteria</taxon>
        <taxon>Burkholderiales</taxon>
        <taxon>Sphaerotilaceae</taxon>
        <taxon>Roseateles</taxon>
    </lineage>
</organism>
<evidence type="ECO:0000256" key="8">
    <source>
        <dbReference type="SAM" id="Phobius"/>
    </source>
</evidence>
<proteinExistence type="predicted"/>
<feature type="compositionally biased region" description="Basic residues" evidence="7">
    <location>
        <begin position="1"/>
        <end position="13"/>
    </location>
</feature>
<evidence type="ECO:0000256" key="1">
    <source>
        <dbReference type="ARBA" id="ARBA00004141"/>
    </source>
</evidence>
<gene>
    <name evidence="9" type="ORF">PRZ03_09885</name>
</gene>
<accession>A0ABT5KD72</accession>